<feature type="region of interest" description="Disordered" evidence="1">
    <location>
        <begin position="129"/>
        <end position="155"/>
    </location>
</feature>
<evidence type="ECO:0000313" key="2">
    <source>
        <dbReference type="EMBL" id="GLK06977.1"/>
    </source>
</evidence>
<dbReference type="EMBL" id="BSEV01000001">
    <property type="protein sequence ID" value="GLK06977.1"/>
    <property type="molecule type" value="Genomic_DNA"/>
</dbReference>
<organism evidence="2 3">
    <name type="scientific">Streptosporangium carneum</name>
    <dbReference type="NCBI Taxonomy" id="47481"/>
    <lineage>
        <taxon>Bacteria</taxon>
        <taxon>Bacillati</taxon>
        <taxon>Actinomycetota</taxon>
        <taxon>Actinomycetes</taxon>
        <taxon>Streptosporangiales</taxon>
        <taxon>Streptosporangiaceae</taxon>
        <taxon>Streptosporangium</taxon>
    </lineage>
</organism>
<dbReference type="AlphaFoldDB" id="A0A9W6HVC3"/>
<name>A0A9W6HVC3_9ACTN</name>
<keyword evidence="3" id="KW-1185">Reference proteome</keyword>
<feature type="region of interest" description="Disordered" evidence="1">
    <location>
        <begin position="67"/>
        <end position="95"/>
    </location>
</feature>
<gene>
    <name evidence="2" type="ORF">GCM10017600_03820</name>
</gene>
<reference evidence="2" key="1">
    <citation type="journal article" date="2014" name="Int. J. Syst. Evol. Microbiol.">
        <title>Complete genome sequence of Corynebacterium casei LMG S-19264T (=DSM 44701T), isolated from a smear-ripened cheese.</title>
        <authorList>
            <consortium name="US DOE Joint Genome Institute (JGI-PGF)"/>
            <person name="Walter F."/>
            <person name="Albersmeier A."/>
            <person name="Kalinowski J."/>
            <person name="Ruckert C."/>
        </authorList>
    </citation>
    <scope>NUCLEOTIDE SEQUENCE</scope>
    <source>
        <strain evidence="2">VKM Ac-2007</strain>
    </source>
</reference>
<accession>A0A9W6HVC3</accession>
<reference evidence="2" key="2">
    <citation type="submission" date="2023-01" db="EMBL/GenBank/DDBJ databases">
        <authorList>
            <person name="Sun Q."/>
            <person name="Evtushenko L."/>
        </authorList>
    </citation>
    <scope>NUCLEOTIDE SEQUENCE</scope>
    <source>
        <strain evidence="2">VKM Ac-2007</strain>
    </source>
</reference>
<comment type="caution">
    <text evidence="2">The sequence shown here is derived from an EMBL/GenBank/DDBJ whole genome shotgun (WGS) entry which is preliminary data.</text>
</comment>
<evidence type="ECO:0000313" key="3">
    <source>
        <dbReference type="Proteomes" id="UP001143474"/>
    </source>
</evidence>
<sequence>MPVTVPIYRGVHAGSVKRLSFAAAVLAVVALGLTGCGDGGQAQQQTLSKDEYEKALQFAQCMKKNGVEVPVPDSQGRPPGGGKVTADPNDPKSAAARAACGKLAPPARYEGGPPQELTDHALKTAECLRRQGIDAKDPGPGETNLSVEQGPGDTQEKLTAAFTVCNKEVPAPKR</sequence>
<protein>
    <submittedName>
        <fullName evidence="2">Uncharacterized protein</fullName>
    </submittedName>
</protein>
<evidence type="ECO:0000256" key="1">
    <source>
        <dbReference type="SAM" id="MobiDB-lite"/>
    </source>
</evidence>
<proteinExistence type="predicted"/>
<dbReference type="Proteomes" id="UP001143474">
    <property type="component" value="Unassembled WGS sequence"/>
</dbReference>
<feature type="compositionally biased region" description="Basic and acidic residues" evidence="1">
    <location>
        <begin position="129"/>
        <end position="139"/>
    </location>
</feature>